<evidence type="ECO:0000256" key="2">
    <source>
        <dbReference type="ARBA" id="ARBA00023002"/>
    </source>
</evidence>
<evidence type="ECO:0000259" key="5">
    <source>
        <dbReference type="Pfam" id="PF22725"/>
    </source>
</evidence>
<accession>A0ABT9TRL4</accession>
<evidence type="ECO:0000256" key="3">
    <source>
        <dbReference type="ARBA" id="ARBA00023027"/>
    </source>
</evidence>
<evidence type="ECO:0000313" key="6">
    <source>
        <dbReference type="EMBL" id="MDQ0104040.1"/>
    </source>
</evidence>
<dbReference type="PANTHER" id="PTHR43708">
    <property type="entry name" value="CONSERVED EXPRESSED OXIDOREDUCTASE (EUROFUNG)"/>
    <property type="match status" value="1"/>
</dbReference>
<comment type="similarity">
    <text evidence="1">Belongs to the Gfo/Idh/MocA family.</text>
</comment>
<dbReference type="SUPFAM" id="SSF51735">
    <property type="entry name" value="NAD(P)-binding Rossmann-fold domains"/>
    <property type="match status" value="1"/>
</dbReference>
<dbReference type="Proteomes" id="UP001244563">
    <property type="component" value="Unassembled WGS sequence"/>
</dbReference>
<keyword evidence="2" id="KW-0560">Oxidoreductase</keyword>
<dbReference type="Pfam" id="PF22725">
    <property type="entry name" value="GFO_IDH_MocA_C3"/>
    <property type="match status" value="1"/>
</dbReference>
<evidence type="ECO:0000313" key="7">
    <source>
        <dbReference type="Proteomes" id="UP001244563"/>
    </source>
</evidence>
<dbReference type="InterPro" id="IPR051317">
    <property type="entry name" value="Gfo/Idh/MocA_oxidoreduct"/>
</dbReference>
<proteinExistence type="inferred from homology"/>
<name>A0ABT9TRL4_PAENI</name>
<feature type="domain" description="Gfo/Idh/MocA-like oxidoreductase N-terminal" evidence="4">
    <location>
        <begin position="7"/>
        <end position="115"/>
    </location>
</feature>
<keyword evidence="7" id="KW-1185">Reference proteome</keyword>
<feature type="domain" description="GFO/IDH/MocA-like oxidoreductase" evidence="5">
    <location>
        <begin position="132"/>
        <end position="268"/>
    </location>
</feature>
<dbReference type="Gene3D" id="3.30.360.10">
    <property type="entry name" value="Dihydrodipicolinate Reductase, domain 2"/>
    <property type="match status" value="1"/>
</dbReference>
<dbReference type="InterPro" id="IPR000683">
    <property type="entry name" value="Gfo/Idh/MocA-like_OxRdtase_N"/>
</dbReference>
<dbReference type="Pfam" id="PF01408">
    <property type="entry name" value="GFO_IDH_MocA"/>
    <property type="match status" value="1"/>
</dbReference>
<sequence length="345" mass="37443">MEYPHVRPVIIGSGLIAESHAKALRDLGTSPAVVWSPNPSNRERFAARWGATAAATLQEALDVPGVSHAHICTTPMNHNDAIREAAERGMTVISEKPLAPTALLAAEALHHVTANDVPNFLNFNRRQDEGIQVLRDLLAEGEIGSPVSVFGHYRQQWNASPSGLDWRYDPSQVGPTRTVVEIGSHWLDLAHFVLGAEITEANATLGYMGERDYEVAGEKGRVTPPNDDFFMAMLKFENGVIGQVYGTELSHGSFDEIELRVDGTTGSAVWTSAHPNQLRIGNKVTGLRTIGWDSDGDSLSRSISAIYTDKAKEKGVATFADGLANARALDAIHLSAASRTWKETR</sequence>
<dbReference type="PANTHER" id="PTHR43708:SF5">
    <property type="entry name" value="CONSERVED EXPRESSED OXIDOREDUCTASE (EUROFUNG)-RELATED"/>
    <property type="match status" value="1"/>
</dbReference>
<organism evidence="6 7">
    <name type="scientific">Paenarthrobacter nicotinovorans</name>
    <name type="common">Arthrobacter nicotinovorans</name>
    <dbReference type="NCBI Taxonomy" id="29320"/>
    <lineage>
        <taxon>Bacteria</taxon>
        <taxon>Bacillati</taxon>
        <taxon>Actinomycetota</taxon>
        <taxon>Actinomycetes</taxon>
        <taxon>Micrococcales</taxon>
        <taxon>Micrococcaceae</taxon>
        <taxon>Paenarthrobacter</taxon>
    </lineage>
</organism>
<keyword evidence="3" id="KW-0520">NAD</keyword>
<dbReference type="InterPro" id="IPR055170">
    <property type="entry name" value="GFO_IDH_MocA-like_dom"/>
</dbReference>
<dbReference type="SUPFAM" id="SSF55347">
    <property type="entry name" value="Glyceraldehyde-3-phosphate dehydrogenase-like, C-terminal domain"/>
    <property type="match status" value="1"/>
</dbReference>
<evidence type="ECO:0000259" key="4">
    <source>
        <dbReference type="Pfam" id="PF01408"/>
    </source>
</evidence>
<gene>
    <name evidence="6" type="ORF">J2T10_003713</name>
</gene>
<reference evidence="6 7" key="1">
    <citation type="submission" date="2023-07" db="EMBL/GenBank/DDBJ databases">
        <title>Sorghum-associated microbial communities from plants grown in Nebraska, USA.</title>
        <authorList>
            <person name="Schachtman D."/>
        </authorList>
    </citation>
    <scope>NUCLEOTIDE SEQUENCE [LARGE SCALE GENOMIC DNA]</scope>
    <source>
        <strain evidence="6 7">CC523</strain>
    </source>
</reference>
<dbReference type="EMBL" id="JAUSSW010000013">
    <property type="protein sequence ID" value="MDQ0104040.1"/>
    <property type="molecule type" value="Genomic_DNA"/>
</dbReference>
<protein>
    <submittedName>
        <fullName evidence="6">Dehydrogenase</fullName>
    </submittedName>
</protein>
<evidence type="ECO:0000256" key="1">
    <source>
        <dbReference type="ARBA" id="ARBA00010928"/>
    </source>
</evidence>
<comment type="caution">
    <text evidence="6">The sequence shown here is derived from an EMBL/GenBank/DDBJ whole genome shotgun (WGS) entry which is preliminary data.</text>
</comment>
<dbReference type="InterPro" id="IPR036291">
    <property type="entry name" value="NAD(P)-bd_dom_sf"/>
</dbReference>
<dbReference type="Gene3D" id="3.40.50.720">
    <property type="entry name" value="NAD(P)-binding Rossmann-like Domain"/>
    <property type="match status" value="1"/>
</dbReference>